<dbReference type="SUPFAM" id="SSF63829">
    <property type="entry name" value="Calcium-dependent phosphotriesterase"/>
    <property type="match status" value="1"/>
</dbReference>
<reference evidence="1" key="1">
    <citation type="submission" date="2019-02" db="EMBL/GenBank/DDBJ databases">
        <authorList>
            <person name="Li S.-H."/>
        </authorList>
    </citation>
    <scope>NUCLEOTIDE SEQUENCE</scope>
    <source>
        <strain evidence="1">IMCC14734</strain>
    </source>
</reference>
<sequence length="356" mass="37747">MFRLLALLTTGLLITACGDTSPPIVGCESVGDIRPVCGMQAPEDIAALPDNRHLLLAHFPGMEGGVGSISLFDTNTETLRTLYPTDAPAGSATAPWGQTDCTRPPEIFGPHGTHLHQMADGRWRYLVVNHGEREAIEVFEVIPAGSATSIEWRGCVIAAEETFVNDVVGFNNGDIAFTRMLHNGGNIEMLQSLVGIPTGDVWRWSHDGGLRILPGTDASQPNGLEISADNRFLFANMYMENEVWKINADSGEVIGRAALKAADNSAWGSDGRLLVASHTGSLLTMVGCLDAHAETCPVALEIVALDPQTMATGVVFSHSGAPMGAATVAVPQAGRIYMGSFAGDRLISVPDFAPAR</sequence>
<dbReference type="Proteomes" id="UP001143362">
    <property type="component" value="Unassembled WGS sequence"/>
</dbReference>
<organism evidence="1 2">
    <name type="scientific">Candidatus Litorirhabdus singularis</name>
    <dbReference type="NCBI Taxonomy" id="2518993"/>
    <lineage>
        <taxon>Bacteria</taxon>
        <taxon>Pseudomonadati</taxon>
        <taxon>Pseudomonadota</taxon>
        <taxon>Gammaproteobacteria</taxon>
        <taxon>Cellvibrionales</taxon>
        <taxon>Halieaceae</taxon>
        <taxon>Candidatus Litorirhabdus</taxon>
    </lineage>
</organism>
<evidence type="ECO:0008006" key="3">
    <source>
        <dbReference type="Google" id="ProtNLM"/>
    </source>
</evidence>
<evidence type="ECO:0000313" key="1">
    <source>
        <dbReference type="EMBL" id="MCX2981019.1"/>
    </source>
</evidence>
<keyword evidence="2" id="KW-1185">Reference proteome</keyword>
<gene>
    <name evidence="1" type="ORF">EYC98_09100</name>
</gene>
<dbReference type="PROSITE" id="PS51257">
    <property type="entry name" value="PROKAR_LIPOPROTEIN"/>
    <property type="match status" value="1"/>
</dbReference>
<dbReference type="RefSeq" id="WP_279245033.1">
    <property type="nucleotide sequence ID" value="NZ_SHNN01000002.1"/>
</dbReference>
<proteinExistence type="predicted"/>
<evidence type="ECO:0000313" key="2">
    <source>
        <dbReference type="Proteomes" id="UP001143362"/>
    </source>
</evidence>
<accession>A0ABT3TG54</accession>
<comment type="caution">
    <text evidence="1">The sequence shown here is derived from an EMBL/GenBank/DDBJ whole genome shotgun (WGS) entry which is preliminary data.</text>
</comment>
<dbReference type="InterPro" id="IPR011042">
    <property type="entry name" value="6-blade_b-propeller_TolB-like"/>
</dbReference>
<protein>
    <recommendedName>
        <fullName evidence="3">SMP-30/Gluconolactonase/LRE-like region domain-containing protein</fullName>
    </recommendedName>
</protein>
<name>A0ABT3TG54_9GAMM</name>
<dbReference type="EMBL" id="SHNN01000002">
    <property type="protein sequence ID" value="MCX2981019.1"/>
    <property type="molecule type" value="Genomic_DNA"/>
</dbReference>
<dbReference type="Gene3D" id="2.120.10.30">
    <property type="entry name" value="TolB, C-terminal domain"/>
    <property type="match status" value="1"/>
</dbReference>